<dbReference type="PANTHER" id="PTHR35596">
    <property type="entry name" value="DUF2263 DOMAIN-CONTAINING PROTEIN"/>
    <property type="match status" value="1"/>
</dbReference>
<dbReference type="NCBIfam" id="TIGR02452">
    <property type="entry name" value="TIGR02452 family protein"/>
    <property type="match status" value="1"/>
</dbReference>
<protein>
    <submittedName>
        <fullName evidence="2">TIGR02452, TIGR02452 family protein</fullName>
    </submittedName>
</protein>
<feature type="domain" description="Microbial-type PARG catalytic" evidence="1">
    <location>
        <begin position="27"/>
        <end position="170"/>
    </location>
</feature>
<dbReference type="Gene3D" id="3.40.220.10">
    <property type="entry name" value="Leucine Aminopeptidase, subunit E, domain 1"/>
    <property type="match status" value="1"/>
</dbReference>
<sequence>MDEKEEFMIKRQGNEVLSDRAKMVSIAKENLNIFKNKSYTALSGKSFDLSNDIDSAVNGTILYKDTPITKQFSVSNTSLEVTNETTAHAGFRALQSGKDNIVVLNFASARNPGGGFLSGASCQEEDLCRASALYACLKRKPMFYNENILCDNSLYTDNMIYSPDVPFFRNEYNLFIEEPFKLSIISAPAPNVRSLEIAEDDLKDIFRRRILQILQIAESHNHKTIILGAWGCGAFGNSPDLVASVFKESLKIIPAFEHVCFAVYDNKENEPTFSSFKDILLKE</sequence>
<dbReference type="InterPro" id="IPR012664">
    <property type="entry name" value="CHP02452"/>
</dbReference>
<dbReference type="Pfam" id="PF10021">
    <property type="entry name" value="PARG_cat_microb"/>
    <property type="match status" value="1"/>
</dbReference>
<accession>A0A6J5RL84</accession>
<dbReference type="PANTHER" id="PTHR35596:SF1">
    <property type="entry name" value="MICROBIAL-TYPE PARG CATALYTIC DOMAIN-CONTAINING PROTEIN"/>
    <property type="match status" value="1"/>
</dbReference>
<evidence type="ECO:0000313" key="2">
    <source>
        <dbReference type="EMBL" id="CAB4196822.1"/>
    </source>
</evidence>
<organism evidence="2">
    <name type="scientific">uncultured Caudovirales phage</name>
    <dbReference type="NCBI Taxonomy" id="2100421"/>
    <lineage>
        <taxon>Viruses</taxon>
        <taxon>Duplodnaviria</taxon>
        <taxon>Heunggongvirae</taxon>
        <taxon>Uroviricota</taxon>
        <taxon>Caudoviricetes</taxon>
        <taxon>Peduoviridae</taxon>
        <taxon>Maltschvirus</taxon>
        <taxon>Maltschvirus maltsch</taxon>
    </lineage>
</organism>
<dbReference type="InterPro" id="IPR019261">
    <property type="entry name" value="PARG_cat_microbial"/>
</dbReference>
<dbReference type="InterPro" id="IPR043472">
    <property type="entry name" value="Macro_dom-like"/>
</dbReference>
<dbReference type="EMBL" id="LR797252">
    <property type="protein sequence ID" value="CAB4196822.1"/>
    <property type="molecule type" value="Genomic_DNA"/>
</dbReference>
<dbReference type="PIRSF" id="PIRSF014899">
    <property type="entry name" value="UCP014899"/>
    <property type="match status" value="1"/>
</dbReference>
<proteinExistence type="predicted"/>
<name>A0A6J5RL84_9CAUD</name>
<gene>
    <name evidence="2" type="ORF">UFOVP1290_342</name>
</gene>
<reference evidence="2" key="1">
    <citation type="submission" date="2020-05" db="EMBL/GenBank/DDBJ databases">
        <authorList>
            <person name="Chiriac C."/>
            <person name="Salcher M."/>
            <person name="Ghai R."/>
            <person name="Kavagutti S V."/>
        </authorList>
    </citation>
    <scope>NUCLEOTIDE SEQUENCE</scope>
</reference>
<evidence type="ECO:0000259" key="1">
    <source>
        <dbReference type="Pfam" id="PF10021"/>
    </source>
</evidence>
<dbReference type="SUPFAM" id="SSF52949">
    <property type="entry name" value="Macro domain-like"/>
    <property type="match status" value="1"/>
</dbReference>